<keyword evidence="3 6" id="KW-0812">Transmembrane</keyword>
<feature type="transmembrane region" description="Helical" evidence="6">
    <location>
        <begin position="420"/>
        <end position="440"/>
    </location>
</feature>
<sequence length="481" mass="52885">MLSILKHKVVQGTMWYTLAGLLTSGMSVILLPVMTRWMTPSEFGILNAAMSLSLLIMPIVTLGLGASVVRFYHDYDVGSDQFARFFSSSFWCQCVSVAFVCLAILTPFWLGMIDSISGVDLQHLYPVLVLVALNPPRDIGNQLLTSQEKHGKASINQLVAFAIATSLSLWLIGALEMGALGRLYGRAGGAVVAAIMLIKLSEFRENFRMRIDLNELKKSLGYGIPYVPYSFALAAMLTADKLLLQYYSDLEEVGIYSAAKTVAMGMSFIFVAVTRAWYPRYFKLRNANDDRSVIDGQWALMCLLSLTVVGFCILIPVVYPLMVDKPYWRGIAVMPVLAMGIYGYGLFLTQANYISYLKKTILLPIIAGVGVLVNLICAMLWMPIYGMTGAAWAILVGYGVMNLVLVGLSFKLERRALERVVLPVFGCALAAGGVCVVMLIPSTWGWIPRVCIAVIAVLVFAALWYSGKKLLEQRCLVSSVC</sequence>
<feature type="transmembrane region" description="Helical" evidence="6">
    <location>
        <begin position="298"/>
        <end position="321"/>
    </location>
</feature>
<evidence type="ECO:0000256" key="2">
    <source>
        <dbReference type="ARBA" id="ARBA00022475"/>
    </source>
</evidence>
<feature type="transmembrane region" description="Helical" evidence="6">
    <location>
        <begin position="45"/>
        <end position="69"/>
    </location>
</feature>
<feature type="transmembrane region" description="Helical" evidence="6">
    <location>
        <begin position="361"/>
        <end position="384"/>
    </location>
</feature>
<name>A0A8J7MHB5_9BACT</name>
<keyword evidence="4 6" id="KW-1133">Transmembrane helix</keyword>
<keyword evidence="5 6" id="KW-0472">Membrane</keyword>
<evidence type="ECO:0000313" key="7">
    <source>
        <dbReference type="EMBL" id="MBK1792772.1"/>
    </source>
</evidence>
<feature type="transmembrane region" description="Helical" evidence="6">
    <location>
        <begin position="258"/>
        <end position="278"/>
    </location>
</feature>
<dbReference type="RefSeq" id="WP_200312781.1">
    <property type="nucleotide sequence ID" value="NZ_JAENIM010000047.1"/>
</dbReference>
<keyword evidence="2" id="KW-1003">Cell membrane</keyword>
<feature type="transmembrane region" description="Helical" evidence="6">
    <location>
        <begin position="327"/>
        <end position="349"/>
    </location>
</feature>
<evidence type="ECO:0000256" key="1">
    <source>
        <dbReference type="ARBA" id="ARBA00004651"/>
    </source>
</evidence>
<accession>A0A8J7MHB5</accession>
<feature type="transmembrane region" description="Helical" evidence="6">
    <location>
        <begin position="219"/>
        <end position="238"/>
    </location>
</feature>
<protein>
    <submittedName>
        <fullName evidence="7">Lipopolysaccharide biosynthesis protein</fullName>
    </submittedName>
</protein>
<evidence type="ECO:0000313" key="8">
    <source>
        <dbReference type="Proteomes" id="UP000624703"/>
    </source>
</evidence>
<comment type="caution">
    <text evidence="7">The sequence shown here is derived from an EMBL/GenBank/DDBJ whole genome shotgun (WGS) entry which is preliminary data.</text>
</comment>
<dbReference type="PANTHER" id="PTHR30250:SF11">
    <property type="entry name" value="O-ANTIGEN TRANSPORTER-RELATED"/>
    <property type="match status" value="1"/>
</dbReference>
<organism evidence="7 8">
    <name type="scientific">Persicirhabdus sediminis</name>
    <dbReference type="NCBI Taxonomy" id="454144"/>
    <lineage>
        <taxon>Bacteria</taxon>
        <taxon>Pseudomonadati</taxon>
        <taxon>Verrucomicrobiota</taxon>
        <taxon>Verrucomicrobiia</taxon>
        <taxon>Verrucomicrobiales</taxon>
        <taxon>Verrucomicrobiaceae</taxon>
        <taxon>Persicirhabdus</taxon>
    </lineage>
</organism>
<dbReference type="Proteomes" id="UP000624703">
    <property type="component" value="Unassembled WGS sequence"/>
</dbReference>
<dbReference type="EMBL" id="JAENIM010000047">
    <property type="protein sequence ID" value="MBK1792772.1"/>
    <property type="molecule type" value="Genomic_DNA"/>
</dbReference>
<feature type="transmembrane region" description="Helical" evidence="6">
    <location>
        <begin position="155"/>
        <end position="173"/>
    </location>
</feature>
<comment type="subcellular location">
    <subcellularLocation>
        <location evidence="1">Cell membrane</location>
        <topology evidence="1">Multi-pass membrane protein</topology>
    </subcellularLocation>
</comment>
<feature type="transmembrane region" description="Helical" evidence="6">
    <location>
        <begin position="90"/>
        <end position="110"/>
    </location>
</feature>
<feature type="transmembrane region" description="Helical" evidence="6">
    <location>
        <begin position="390"/>
        <end position="408"/>
    </location>
</feature>
<gene>
    <name evidence="7" type="ORF">JIN82_16530</name>
</gene>
<evidence type="ECO:0000256" key="3">
    <source>
        <dbReference type="ARBA" id="ARBA00022692"/>
    </source>
</evidence>
<dbReference type="Pfam" id="PF01943">
    <property type="entry name" value="Polysacc_synt"/>
    <property type="match status" value="1"/>
</dbReference>
<dbReference type="InterPro" id="IPR002797">
    <property type="entry name" value="Polysacc_synth"/>
</dbReference>
<dbReference type="InterPro" id="IPR050833">
    <property type="entry name" value="Poly_Biosynth_Transport"/>
</dbReference>
<dbReference type="PANTHER" id="PTHR30250">
    <property type="entry name" value="PST FAMILY PREDICTED COLANIC ACID TRANSPORTER"/>
    <property type="match status" value="1"/>
</dbReference>
<reference evidence="7" key="1">
    <citation type="submission" date="2021-01" db="EMBL/GenBank/DDBJ databases">
        <title>Modified the classification status of verrucomicrobia.</title>
        <authorList>
            <person name="Feng X."/>
        </authorList>
    </citation>
    <scope>NUCLEOTIDE SEQUENCE</scope>
    <source>
        <strain evidence="7">_KCTC 22039</strain>
    </source>
</reference>
<dbReference type="AlphaFoldDB" id="A0A8J7MHB5"/>
<proteinExistence type="predicted"/>
<feature type="transmembrane region" description="Helical" evidence="6">
    <location>
        <begin position="446"/>
        <end position="465"/>
    </location>
</feature>
<evidence type="ECO:0000256" key="4">
    <source>
        <dbReference type="ARBA" id="ARBA00022989"/>
    </source>
</evidence>
<dbReference type="GO" id="GO:0005886">
    <property type="term" value="C:plasma membrane"/>
    <property type="evidence" value="ECO:0007669"/>
    <property type="project" value="UniProtKB-SubCell"/>
</dbReference>
<evidence type="ECO:0000256" key="6">
    <source>
        <dbReference type="SAM" id="Phobius"/>
    </source>
</evidence>
<keyword evidence="8" id="KW-1185">Reference proteome</keyword>
<evidence type="ECO:0000256" key="5">
    <source>
        <dbReference type="ARBA" id="ARBA00023136"/>
    </source>
</evidence>
<feature type="transmembrane region" description="Helical" evidence="6">
    <location>
        <begin position="12"/>
        <end position="33"/>
    </location>
</feature>